<dbReference type="Proteomes" id="UP000238362">
    <property type="component" value="Unassembled WGS sequence"/>
</dbReference>
<organism evidence="2 3">
    <name type="scientific">Prauserella shujinwangii</name>
    <dbReference type="NCBI Taxonomy" id="1453103"/>
    <lineage>
        <taxon>Bacteria</taxon>
        <taxon>Bacillati</taxon>
        <taxon>Actinomycetota</taxon>
        <taxon>Actinomycetes</taxon>
        <taxon>Pseudonocardiales</taxon>
        <taxon>Pseudonocardiaceae</taxon>
        <taxon>Prauserella</taxon>
    </lineage>
</organism>
<name>A0A2T0LNF7_9PSEU</name>
<proteinExistence type="predicted"/>
<comment type="caution">
    <text evidence="2">The sequence shown here is derived from an EMBL/GenBank/DDBJ whole genome shotgun (WGS) entry which is preliminary data.</text>
</comment>
<feature type="region of interest" description="Disordered" evidence="1">
    <location>
        <begin position="76"/>
        <end position="96"/>
    </location>
</feature>
<protein>
    <submittedName>
        <fullName evidence="2">Uncharacterized protein</fullName>
    </submittedName>
</protein>
<evidence type="ECO:0000313" key="3">
    <source>
        <dbReference type="Proteomes" id="UP000238362"/>
    </source>
</evidence>
<dbReference type="AlphaFoldDB" id="A0A2T0LNF7"/>
<evidence type="ECO:0000313" key="2">
    <source>
        <dbReference type="EMBL" id="PRX44713.1"/>
    </source>
</evidence>
<accession>A0A2T0LNF7</accession>
<gene>
    <name evidence="2" type="ORF">B0I33_111227</name>
</gene>
<evidence type="ECO:0000256" key="1">
    <source>
        <dbReference type="SAM" id="MobiDB-lite"/>
    </source>
</evidence>
<keyword evidence="3" id="KW-1185">Reference proteome</keyword>
<dbReference type="EMBL" id="PVNH01000011">
    <property type="protein sequence ID" value="PRX44713.1"/>
    <property type="molecule type" value="Genomic_DNA"/>
</dbReference>
<reference evidence="2 3" key="1">
    <citation type="submission" date="2018-03" db="EMBL/GenBank/DDBJ databases">
        <title>Genomic Encyclopedia of Type Strains, Phase III (KMG-III): the genomes of soil and plant-associated and newly described type strains.</title>
        <authorList>
            <person name="Whitman W."/>
        </authorList>
    </citation>
    <scope>NUCLEOTIDE SEQUENCE [LARGE SCALE GENOMIC DNA]</scope>
    <source>
        <strain evidence="2 3">CGMCC 4.7125</strain>
    </source>
</reference>
<dbReference type="RefSeq" id="WP_106181361.1">
    <property type="nucleotide sequence ID" value="NZ_PVNH01000011.1"/>
</dbReference>
<sequence>MAAAEEMVRRVNHAVNVDAERLYAGKDADEQHARQVLRQRGFHLLELGLCEAAEGGVDTRGIDAAVRSAFGLPARLRASGGDEPAEGETMAKTSDDRQICTCPACHGSGTQ</sequence>